<dbReference type="SUPFAM" id="SSF56300">
    <property type="entry name" value="Metallo-dependent phosphatases"/>
    <property type="match status" value="1"/>
</dbReference>
<proteinExistence type="predicted"/>
<dbReference type="AlphaFoldDB" id="A0A1R2B3Q2"/>
<dbReference type="Gene3D" id="3.60.21.10">
    <property type="match status" value="1"/>
</dbReference>
<keyword evidence="1 3" id="KW-0732">Signal</keyword>
<dbReference type="InterPro" id="IPR029052">
    <property type="entry name" value="Metallo-depent_PP-like"/>
</dbReference>
<dbReference type="InterPro" id="IPR004843">
    <property type="entry name" value="Calcineurin-like_PHP"/>
</dbReference>
<evidence type="ECO:0000259" key="4">
    <source>
        <dbReference type="Pfam" id="PF00149"/>
    </source>
</evidence>
<evidence type="ECO:0000256" key="3">
    <source>
        <dbReference type="SAM" id="SignalP"/>
    </source>
</evidence>
<dbReference type="OrthoDB" id="411211at2759"/>
<evidence type="ECO:0000313" key="5">
    <source>
        <dbReference type="EMBL" id="OMJ71379.1"/>
    </source>
</evidence>
<dbReference type="InterPro" id="IPR051558">
    <property type="entry name" value="Metallophosphoesterase_PAP"/>
</dbReference>
<dbReference type="PANTHER" id="PTHR10161">
    <property type="entry name" value="TARTRATE-RESISTANT ACID PHOSPHATASE TYPE 5"/>
    <property type="match status" value="1"/>
</dbReference>
<feature type="signal peptide" evidence="3">
    <location>
        <begin position="1"/>
        <end position="19"/>
    </location>
</feature>
<keyword evidence="2" id="KW-0378">Hydrolase</keyword>
<comment type="caution">
    <text evidence="5">The sequence shown here is derived from an EMBL/GenBank/DDBJ whole genome shotgun (WGS) entry which is preliminary data.</text>
</comment>
<accession>A0A1R2B3Q2</accession>
<name>A0A1R2B3Q2_9CILI</name>
<sequence length="413" mass="47776">MKESSIIVFLLLIFLSILGKNLVSFTLNQKEYKLLEKTTLNLDYSMLRFHLIGDYGMFNTLMKFPILPLELTAQAMAKYAKENPISFIMTVGDNFYDMEKVYHNSVVSKTMEIFNAGDLNKLPWYLLYGNHDCYFNDYFGDMIEKIFDNIFMPRCPWNMTLPLGNGFVSFTFLSCTLICMRPYQNYHVERQCSKSKFYYDPAKEYKWIEDHLKYISNQPNILWNFVLIHNPIFSVSTANGDSESLILNLLPLLEIYNVDAVLSGHTHNMQYHTIKKQNGTSPYIKQEYDPVCIGYPKIPCDGKKIYCYNKNVTCPSSGFTCNNLTTYEDGISWANNKKYVEYKKGKEIHQIVQGGSGADLSPLCLNSTTPMTQLDFALADFGFTEMTLTENYMKIRYIHSNSTEVLFESVIYT</sequence>
<dbReference type="EMBL" id="MPUH01000996">
    <property type="protein sequence ID" value="OMJ71379.1"/>
    <property type="molecule type" value="Genomic_DNA"/>
</dbReference>
<feature type="domain" description="Calcineurin-like phosphoesterase" evidence="4">
    <location>
        <begin position="73"/>
        <end position="268"/>
    </location>
</feature>
<gene>
    <name evidence="5" type="ORF">SteCoe_30441</name>
</gene>
<evidence type="ECO:0000256" key="2">
    <source>
        <dbReference type="ARBA" id="ARBA00022801"/>
    </source>
</evidence>
<organism evidence="5 6">
    <name type="scientific">Stentor coeruleus</name>
    <dbReference type="NCBI Taxonomy" id="5963"/>
    <lineage>
        <taxon>Eukaryota</taxon>
        <taxon>Sar</taxon>
        <taxon>Alveolata</taxon>
        <taxon>Ciliophora</taxon>
        <taxon>Postciliodesmatophora</taxon>
        <taxon>Heterotrichea</taxon>
        <taxon>Heterotrichida</taxon>
        <taxon>Stentoridae</taxon>
        <taxon>Stentor</taxon>
    </lineage>
</organism>
<protein>
    <recommendedName>
        <fullName evidence="4">Calcineurin-like phosphoesterase domain-containing protein</fullName>
    </recommendedName>
</protein>
<keyword evidence="6" id="KW-1185">Reference proteome</keyword>
<dbReference type="GO" id="GO:0016787">
    <property type="term" value="F:hydrolase activity"/>
    <property type="evidence" value="ECO:0007669"/>
    <property type="project" value="UniProtKB-KW"/>
</dbReference>
<feature type="chain" id="PRO_5010192464" description="Calcineurin-like phosphoesterase domain-containing protein" evidence="3">
    <location>
        <begin position="20"/>
        <end position="413"/>
    </location>
</feature>
<evidence type="ECO:0000313" key="6">
    <source>
        <dbReference type="Proteomes" id="UP000187209"/>
    </source>
</evidence>
<dbReference type="Proteomes" id="UP000187209">
    <property type="component" value="Unassembled WGS sequence"/>
</dbReference>
<reference evidence="5 6" key="1">
    <citation type="submission" date="2016-11" db="EMBL/GenBank/DDBJ databases">
        <title>The macronuclear genome of Stentor coeruleus: a giant cell with tiny introns.</title>
        <authorList>
            <person name="Slabodnick M."/>
            <person name="Ruby J.G."/>
            <person name="Reiff S.B."/>
            <person name="Swart E.C."/>
            <person name="Gosai S."/>
            <person name="Prabakaran S."/>
            <person name="Witkowska E."/>
            <person name="Larue G.E."/>
            <person name="Fisher S."/>
            <person name="Freeman R.M."/>
            <person name="Gunawardena J."/>
            <person name="Chu W."/>
            <person name="Stover N.A."/>
            <person name="Gregory B.D."/>
            <person name="Nowacki M."/>
            <person name="Derisi J."/>
            <person name="Roy S.W."/>
            <person name="Marshall W.F."/>
            <person name="Sood P."/>
        </authorList>
    </citation>
    <scope>NUCLEOTIDE SEQUENCE [LARGE SCALE GENOMIC DNA]</scope>
    <source>
        <strain evidence="5">WM001</strain>
    </source>
</reference>
<dbReference type="PANTHER" id="PTHR10161:SF14">
    <property type="entry name" value="TARTRATE-RESISTANT ACID PHOSPHATASE TYPE 5"/>
    <property type="match status" value="1"/>
</dbReference>
<evidence type="ECO:0000256" key="1">
    <source>
        <dbReference type="ARBA" id="ARBA00022729"/>
    </source>
</evidence>
<dbReference type="Pfam" id="PF00149">
    <property type="entry name" value="Metallophos"/>
    <property type="match status" value="1"/>
</dbReference>